<protein>
    <submittedName>
        <fullName evidence="1">Uncharacterized protein</fullName>
    </submittedName>
</protein>
<accession>A0A9X7ARX9</accession>
<proteinExistence type="predicted"/>
<organism evidence="1 2">
    <name type="scientific">Bacillus thuringiensis</name>
    <dbReference type="NCBI Taxonomy" id="1428"/>
    <lineage>
        <taxon>Bacteria</taxon>
        <taxon>Bacillati</taxon>
        <taxon>Bacillota</taxon>
        <taxon>Bacilli</taxon>
        <taxon>Bacillales</taxon>
        <taxon>Bacillaceae</taxon>
        <taxon>Bacillus</taxon>
        <taxon>Bacillus cereus group</taxon>
    </lineage>
</organism>
<comment type="caution">
    <text evidence="1">The sequence shown here is derived from an EMBL/GenBank/DDBJ whole genome shotgun (WGS) entry which is preliminary data.</text>
</comment>
<reference evidence="1 2" key="1">
    <citation type="submission" date="2017-09" db="EMBL/GenBank/DDBJ databases">
        <title>Large-scale bioinformatics analysis of Bacillus genomes uncovers conserved roles of natural products in bacterial physiology.</title>
        <authorList>
            <consortium name="Agbiome Team Llc"/>
            <person name="Bleich R.M."/>
            <person name="Grubbs K.J."/>
            <person name="Santa Maria K.C."/>
            <person name="Allen S.E."/>
            <person name="Farag S."/>
            <person name="Shank E.A."/>
            <person name="Bowers A."/>
        </authorList>
    </citation>
    <scope>NUCLEOTIDE SEQUENCE [LARGE SCALE GENOMIC DNA]</scope>
    <source>
        <strain evidence="1 2">AFS065400</strain>
    </source>
</reference>
<name>A0A9X7ARX9_BACTU</name>
<dbReference type="AlphaFoldDB" id="A0A9X7ARX9"/>
<evidence type="ECO:0000313" key="1">
    <source>
        <dbReference type="EMBL" id="PFT50780.1"/>
    </source>
</evidence>
<dbReference type="EMBL" id="NVCO01000007">
    <property type="protein sequence ID" value="PFT50780.1"/>
    <property type="molecule type" value="Genomic_DNA"/>
</dbReference>
<gene>
    <name evidence="1" type="ORF">COK72_01895</name>
</gene>
<evidence type="ECO:0000313" key="2">
    <source>
        <dbReference type="Proteomes" id="UP000226106"/>
    </source>
</evidence>
<dbReference type="Proteomes" id="UP000226106">
    <property type="component" value="Unassembled WGS sequence"/>
</dbReference>
<dbReference type="RefSeq" id="WP_098392890.1">
    <property type="nucleotide sequence ID" value="NZ_NTVZ01000052.1"/>
</dbReference>
<sequence>MTELKFETREKKVDELTEYHVFDVTGENEIYAGCVKNFRWNASLSDGGFNRLEPFNANNERLGHGGGEETDVQELIDYVKSVHTSNVEIENKIAEQWETQREDALRLGTTEEKFKRYHNVRNYVERVVKAEKDLVHLKYILDEIVSAYESEAIASIRTEGVEIVFKEAIDKREKEIAEIERDIEQVTGWIKEY</sequence>